<feature type="transmembrane region" description="Helical" evidence="1">
    <location>
        <begin position="199"/>
        <end position="215"/>
    </location>
</feature>
<keyword evidence="1" id="KW-0812">Transmembrane</keyword>
<feature type="transmembrane region" description="Helical" evidence="1">
    <location>
        <begin position="220"/>
        <end position="241"/>
    </location>
</feature>
<evidence type="ECO:0000259" key="2">
    <source>
        <dbReference type="Pfam" id="PF13231"/>
    </source>
</evidence>
<dbReference type="Proteomes" id="UP000002215">
    <property type="component" value="Chromosome"/>
</dbReference>
<evidence type="ECO:0000256" key="1">
    <source>
        <dbReference type="SAM" id="Phobius"/>
    </source>
</evidence>
<feature type="transmembrane region" description="Helical" evidence="1">
    <location>
        <begin position="96"/>
        <end position="116"/>
    </location>
</feature>
<feature type="transmembrane region" description="Helical" evidence="1">
    <location>
        <begin position="20"/>
        <end position="39"/>
    </location>
</feature>
<feature type="transmembrane region" description="Helical" evidence="1">
    <location>
        <begin position="328"/>
        <end position="348"/>
    </location>
</feature>
<reference evidence="4" key="1">
    <citation type="submission" date="2009-08" db="EMBL/GenBank/DDBJ databases">
        <title>The complete genome of Chitinophaga pinensis DSM 2588.</title>
        <authorList>
            <consortium name="US DOE Joint Genome Institute (JGI-PGF)"/>
            <person name="Lucas S."/>
            <person name="Copeland A."/>
            <person name="Lapidus A."/>
            <person name="Glavina del Rio T."/>
            <person name="Dalin E."/>
            <person name="Tice H."/>
            <person name="Bruce D."/>
            <person name="Goodwin L."/>
            <person name="Pitluck S."/>
            <person name="Kyrpides N."/>
            <person name="Mavromatis K."/>
            <person name="Ivanova N."/>
            <person name="Mikhailova N."/>
            <person name="Sims D."/>
            <person name="Meinche L."/>
            <person name="Brettin T."/>
            <person name="Detter J.C."/>
            <person name="Han C."/>
            <person name="Larimer F."/>
            <person name="Land M."/>
            <person name="Hauser L."/>
            <person name="Markowitz V."/>
            <person name="Cheng J.-F."/>
            <person name="Hugenholtz P."/>
            <person name="Woyke T."/>
            <person name="Wu D."/>
            <person name="Spring S."/>
            <person name="Klenk H.-P."/>
            <person name="Eisen J.A."/>
        </authorList>
    </citation>
    <scope>NUCLEOTIDE SEQUENCE [LARGE SCALE GENOMIC DNA]</scope>
    <source>
        <strain evidence="4">ATCC 43595 / DSM 2588 / LMG 13176 / NBRC 15968 / NCIMB 11800 / UQM 2034</strain>
    </source>
</reference>
<gene>
    <name evidence="3" type="ordered locus">Cpin_3719</name>
</gene>
<feature type="transmembrane region" description="Helical" evidence="1">
    <location>
        <begin position="386"/>
        <end position="402"/>
    </location>
</feature>
<dbReference type="KEGG" id="cpi:Cpin_3719"/>
<feature type="transmembrane region" description="Helical" evidence="1">
    <location>
        <begin position="288"/>
        <end position="308"/>
    </location>
</feature>
<keyword evidence="1" id="KW-0472">Membrane</keyword>
<protein>
    <recommendedName>
        <fullName evidence="2">Glycosyltransferase RgtA/B/C/D-like domain-containing protein</fullName>
    </recommendedName>
</protein>
<name>A0A979G5N7_CHIPD</name>
<dbReference type="EMBL" id="CP001699">
    <property type="protein sequence ID" value="ACU61181.1"/>
    <property type="molecule type" value="Genomic_DNA"/>
</dbReference>
<dbReference type="AlphaFoldDB" id="A0A979G5N7"/>
<evidence type="ECO:0000313" key="4">
    <source>
        <dbReference type="Proteomes" id="UP000002215"/>
    </source>
</evidence>
<keyword evidence="1" id="KW-1133">Transmembrane helix</keyword>
<dbReference type="InterPro" id="IPR038731">
    <property type="entry name" value="RgtA/B/C-like"/>
</dbReference>
<reference evidence="3 4" key="2">
    <citation type="journal article" date="2010" name="Stand. Genomic Sci.">
        <title>Complete genome sequence of Chitinophaga pinensis type strain (UQM 2034).</title>
        <authorList>
            <person name="Glavina Del Rio T."/>
            <person name="Abt B."/>
            <person name="Spring S."/>
            <person name="Lapidus A."/>
            <person name="Nolan M."/>
            <person name="Tice H."/>
            <person name="Copeland A."/>
            <person name="Cheng J.F."/>
            <person name="Chen F."/>
            <person name="Bruce D."/>
            <person name="Goodwin L."/>
            <person name="Pitluck S."/>
            <person name="Ivanova N."/>
            <person name="Mavromatis K."/>
            <person name="Mikhailova N."/>
            <person name="Pati A."/>
            <person name="Chen A."/>
            <person name="Palaniappan K."/>
            <person name="Land M."/>
            <person name="Hauser L."/>
            <person name="Chang Y.J."/>
            <person name="Jeffries C.D."/>
            <person name="Chain P."/>
            <person name="Saunders E."/>
            <person name="Detter J.C."/>
            <person name="Brettin T."/>
            <person name="Rohde M."/>
            <person name="Goker M."/>
            <person name="Bristow J."/>
            <person name="Eisen J.A."/>
            <person name="Markowitz V."/>
            <person name="Hugenholtz P."/>
            <person name="Kyrpides N.C."/>
            <person name="Klenk H.P."/>
            <person name="Lucas S."/>
        </authorList>
    </citation>
    <scope>NUCLEOTIDE SEQUENCE [LARGE SCALE GENOMIC DNA]</scope>
    <source>
        <strain evidence="4">ATCC 43595 / DSM 2588 / LMG 13176 / NBRC 15968 / NCIMB 11800 / UQM 2034</strain>
    </source>
</reference>
<organism evidence="3 4">
    <name type="scientific">Chitinophaga pinensis (strain ATCC 43595 / DSM 2588 / LMG 13176 / NBRC 15968 / NCIMB 11800 / UQM 2034)</name>
    <dbReference type="NCBI Taxonomy" id="485918"/>
    <lineage>
        <taxon>Bacteria</taxon>
        <taxon>Pseudomonadati</taxon>
        <taxon>Bacteroidota</taxon>
        <taxon>Chitinophagia</taxon>
        <taxon>Chitinophagales</taxon>
        <taxon>Chitinophagaceae</taxon>
        <taxon>Chitinophaga</taxon>
    </lineage>
</organism>
<dbReference type="Pfam" id="PF13231">
    <property type="entry name" value="PMT_2"/>
    <property type="match status" value="1"/>
</dbReference>
<evidence type="ECO:0000313" key="3">
    <source>
        <dbReference type="EMBL" id="ACU61181.1"/>
    </source>
</evidence>
<feature type="domain" description="Glycosyltransferase RgtA/B/C/D-like" evidence="2">
    <location>
        <begin position="95"/>
        <end position="239"/>
    </location>
</feature>
<feature type="transmembrane region" description="Helical" evidence="1">
    <location>
        <begin position="261"/>
        <end position="281"/>
    </location>
</feature>
<proteinExistence type="predicted"/>
<accession>A0A979G5N7</accession>
<sequence>MNGLFLYLFTMRHPRSQERILIISGIAGYILLFVITLLHQQPPLFDEPLFIPNVYLLEQYGLSKTFLLHIDNQAPGPLYQFVHYALKPITHLQPPGIRLVNTFMLLLIMLLLAAIIRKMQRRLKRNTWLPALHIMTIPMVWQVAGMALTEIPPMLFATLSIWLLQLALERTTKRWWRGWSLSILAGLSLGLAILGRSPFVVIVPAALLLLLQTAGESRKWVIVCIYMGVALACCMPVFIIWGGLMPPKQAIISAGGLMPWHGILAFAYGALIALIIAPAWFLYNRYTLLVLILLYVLLLPANYYWLHYEYAPLNEALKKIFPAALMRIYPYLISPLLATIALYFLYCAFWRGMERRTEPFFLFILFATLLMLATSFKVTHLFSSRYVAQAAPLFMILLAPYIRISYGQCIRFAAGMIIGLLSLETYFQFR</sequence>
<feature type="transmembrane region" description="Helical" evidence="1">
    <location>
        <begin position="409"/>
        <end position="429"/>
    </location>
</feature>
<feature type="transmembrane region" description="Helical" evidence="1">
    <location>
        <begin position="128"/>
        <end position="145"/>
    </location>
</feature>
<feature type="transmembrane region" description="Helical" evidence="1">
    <location>
        <begin position="360"/>
        <end position="380"/>
    </location>
</feature>